<evidence type="ECO:0000313" key="1">
    <source>
        <dbReference type="EMBL" id="GAB59308.1"/>
    </source>
</evidence>
<dbReference type="AlphaFoldDB" id="I1DZ30"/>
<comment type="caution">
    <text evidence="1">The sequence shown here is derived from an EMBL/GenBank/DDBJ whole genome shotgun (WGS) entry which is preliminary data.</text>
</comment>
<keyword evidence="2" id="KW-1185">Reference proteome</keyword>
<proteinExistence type="predicted"/>
<dbReference type="Proteomes" id="UP000004374">
    <property type="component" value="Unassembled WGS sequence"/>
</dbReference>
<name>I1DZ30_9GAMM</name>
<organism evidence="1 2">
    <name type="scientific">Rheinheimera nanhaiensis E407-8</name>
    <dbReference type="NCBI Taxonomy" id="562729"/>
    <lineage>
        <taxon>Bacteria</taxon>
        <taxon>Pseudomonadati</taxon>
        <taxon>Pseudomonadota</taxon>
        <taxon>Gammaproteobacteria</taxon>
        <taxon>Chromatiales</taxon>
        <taxon>Chromatiaceae</taxon>
        <taxon>Rheinheimera</taxon>
    </lineage>
</organism>
<reference evidence="1 2" key="1">
    <citation type="journal article" date="2012" name="J. Bacteriol.">
        <title>Genome Sequence of the Protease-Producing Bacterium Rheinheimera nanhaiensis E407-8T, Isolated from Deep-Sea Sediment of the South China Sea.</title>
        <authorList>
            <person name="Zhang X.-Y."/>
            <person name="Zhang Y.-J."/>
            <person name="Qin Q.-L."/>
            <person name="Xie B.-B."/>
            <person name="Chen X.-L."/>
            <person name="Zhou B.-C."/>
            <person name="Zhang Y.-Z."/>
        </authorList>
    </citation>
    <scope>NUCLEOTIDE SEQUENCE [LARGE SCALE GENOMIC DNA]</scope>
    <source>
        <strain evidence="1 2">E407-8</strain>
    </source>
</reference>
<accession>I1DZ30</accession>
<dbReference type="EMBL" id="BAFK01000012">
    <property type="protein sequence ID" value="GAB59308.1"/>
    <property type="molecule type" value="Genomic_DNA"/>
</dbReference>
<protein>
    <submittedName>
        <fullName evidence="1">Uncharacterized protein</fullName>
    </submittedName>
</protein>
<evidence type="ECO:0000313" key="2">
    <source>
        <dbReference type="Proteomes" id="UP000004374"/>
    </source>
</evidence>
<gene>
    <name evidence="1" type="ORF">RNAN_2303</name>
</gene>
<sequence>MPQTGNTLKCYRRYKSLHFVSDSSGLSGVILRYIKADRAVLF</sequence>